<dbReference type="InterPro" id="IPR028098">
    <property type="entry name" value="Glyco_trans_4-like_N"/>
</dbReference>
<sequence>MRILFIAMPDSLHTARWIAQIAEQGWDIYLFPAYIGATHPKIMNTTVFGSLPRGRSGLDRTIKFAWWTILPFWLDYLVTKVMRVPFSACARKALEIIIRWIRPDIIHSLEIQHAGYLTLSAKEKLPGKFPAWIVTNWGSDIYLFGRLTEHKAKIQAVLASCDYYSCECQRDIELAQQLGFKGEILPVLPNTGGFYLHELISLRNDDTPSSRRTILLKGYQNFAGRALVGLQALRICADILDGYCIAIFSASDDVRIAAELFQQDTKIPVEIIPAVSHDAVLGTHAKSRIYIGLSISDAISTSLLEAMVMGVFPIQSCTACADEWIEDGVSGFIVPPEDPHVIAQAIRRAIEDDDMVNRAAEINAQTAAERLDCAIIQPQVVDIYQKIYETLRDSK</sequence>
<dbReference type="Proteomes" id="UP000614469">
    <property type="component" value="Unassembled WGS sequence"/>
</dbReference>
<protein>
    <submittedName>
        <fullName evidence="3">Glycosyltransferase family 4 protein</fullName>
    </submittedName>
</protein>
<organism evidence="3 4">
    <name type="scientific">Candidatus Desulfolinea nitratireducens</name>
    <dbReference type="NCBI Taxonomy" id="2841698"/>
    <lineage>
        <taxon>Bacteria</taxon>
        <taxon>Bacillati</taxon>
        <taxon>Chloroflexota</taxon>
        <taxon>Anaerolineae</taxon>
        <taxon>Anaerolineales</taxon>
        <taxon>Anaerolineales incertae sedis</taxon>
        <taxon>Candidatus Desulfolinea</taxon>
    </lineage>
</organism>
<dbReference type="EMBL" id="JACNJN010000122">
    <property type="protein sequence ID" value="MBC8335778.1"/>
    <property type="molecule type" value="Genomic_DNA"/>
</dbReference>
<evidence type="ECO:0000313" key="3">
    <source>
        <dbReference type="EMBL" id="MBC8335778.1"/>
    </source>
</evidence>
<dbReference type="SUPFAM" id="SSF53756">
    <property type="entry name" value="UDP-Glycosyltransferase/glycogen phosphorylase"/>
    <property type="match status" value="1"/>
</dbReference>
<name>A0A8J6NLX8_9CHLR</name>
<accession>A0A8J6NLX8</accession>
<evidence type="ECO:0000259" key="1">
    <source>
        <dbReference type="Pfam" id="PF00534"/>
    </source>
</evidence>
<comment type="caution">
    <text evidence="3">The sequence shown here is derived from an EMBL/GenBank/DDBJ whole genome shotgun (WGS) entry which is preliminary data.</text>
</comment>
<gene>
    <name evidence="3" type="ORF">H8E29_10955</name>
</gene>
<feature type="domain" description="Glycosyl transferase family 1" evidence="1">
    <location>
        <begin position="269"/>
        <end position="362"/>
    </location>
</feature>
<dbReference type="AlphaFoldDB" id="A0A8J6NLX8"/>
<dbReference type="Pfam" id="PF00534">
    <property type="entry name" value="Glycos_transf_1"/>
    <property type="match status" value="1"/>
</dbReference>
<dbReference type="PANTHER" id="PTHR12526">
    <property type="entry name" value="GLYCOSYLTRANSFERASE"/>
    <property type="match status" value="1"/>
</dbReference>
<evidence type="ECO:0000259" key="2">
    <source>
        <dbReference type="Pfam" id="PF13477"/>
    </source>
</evidence>
<dbReference type="InterPro" id="IPR001296">
    <property type="entry name" value="Glyco_trans_1"/>
</dbReference>
<proteinExistence type="predicted"/>
<evidence type="ECO:0000313" key="4">
    <source>
        <dbReference type="Proteomes" id="UP000614469"/>
    </source>
</evidence>
<dbReference type="Gene3D" id="3.40.50.2000">
    <property type="entry name" value="Glycogen Phosphorylase B"/>
    <property type="match status" value="2"/>
</dbReference>
<dbReference type="Pfam" id="PF13477">
    <property type="entry name" value="Glyco_trans_4_2"/>
    <property type="match status" value="1"/>
</dbReference>
<reference evidence="3 4" key="1">
    <citation type="submission" date="2020-08" db="EMBL/GenBank/DDBJ databases">
        <title>Bridging the membrane lipid divide: bacteria of the FCB group superphylum have the potential to synthesize archaeal ether lipids.</title>
        <authorList>
            <person name="Villanueva L."/>
            <person name="Von Meijenfeldt F.A.B."/>
            <person name="Westbye A.B."/>
            <person name="Yadav S."/>
            <person name="Hopmans E.C."/>
            <person name="Dutilh B.E."/>
            <person name="Sinninghe Damste J.S."/>
        </authorList>
    </citation>
    <scope>NUCLEOTIDE SEQUENCE [LARGE SCALE GENOMIC DNA]</scope>
    <source>
        <strain evidence="3">NIOZ-UU36</strain>
    </source>
</reference>
<feature type="domain" description="Glycosyltransferase subfamily 4-like N-terminal" evidence="2">
    <location>
        <begin position="83"/>
        <end position="151"/>
    </location>
</feature>
<dbReference type="GO" id="GO:0016757">
    <property type="term" value="F:glycosyltransferase activity"/>
    <property type="evidence" value="ECO:0007669"/>
    <property type="project" value="InterPro"/>
</dbReference>